<name>A0ABQ8TVM5_PERAM</name>
<comment type="caution">
    <text evidence="1">The sequence shown here is derived from an EMBL/GenBank/DDBJ whole genome shotgun (WGS) entry which is preliminary data.</text>
</comment>
<reference evidence="1 2" key="1">
    <citation type="journal article" date="2022" name="Allergy">
        <title>Genome assembly and annotation of Periplaneta americana reveal a comprehensive cockroach allergen profile.</title>
        <authorList>
            <person name="Wang L."/>
            <person name="Xiong Q."/>
            <person name="Saelim N."/>
            <person name="Wang L."/>
            <person name="Nong W."/>
            <person name="Wan A.T."/>
            <person name="Shi M."/>
            <person name="Liu X."/>
            <person name="Cao Q."/>
            <person name="Hui J.H.L."/>
            <person name="Sookrung N."/>
            <person name="Leung T.F."/>
            <person name="Tungtrongchitr A."/>
            <person name="Tsui S.K.W."/>
        </authorList>
    </citation>
    <scope>NUCLEOTIDE SEQUENCE [LARGE SCALE GENOMIC DNA]</scope>
    <source>
        <strain evidence="1">PWHHKU_190912</strain>
    </source>
</reference>
<gene>
    <name evidence="1" type="ORF">ANN_02164</name>
</gene>
<proteinExistence type="predicted"/>
<accession>A0ABQ8TVM5</accession>
<organism evidence="1 2">
    <name type="scientific">Periplaneta americana</name>
    <name type="common">American cockroach</name>
    <name type="synonym">Blatta americana</name>
    <dbReference type="NCBI Taxonomy" id="6978"/>
    <lineage>
        <taxon>Eukaryota</taxon>
        <taxon>Metazoa</taxon>
        <taxon>Ecdysozoa</taxon>
        <taxon>Arthropoda</taxon>
        <taxon>Hexapoda</taxon>
        <taxon>Insecta</taxon>
        <taxon>Pterygota</taxon>
        <taxon>Neoptera</taxon>
        <taxon>Polyneoptera</taxon>
        <taxon>Dictyoptera</taxon>
        <taxon>Blattodea</taxon>
        <taxon>Blattoidea</taxon>
        <taxon>Blattidae</taxon>
        <taxon>Blattinae</taxon>
        <taxon>Periplaneta</taxon>
    </lineage>
</organism>
<dbReference type="Proteomes" id="UP001148838">
    <property type="component" value="Unassembled WGS sequence"/>
</dbReference>
<dbReference type="EMBL" id="JAJSOF020000001">
    <property type="protein sequence ID" value="KAJ4450734.1"/>
    <property type="molecule type" value="Genomic_DNA"/>
</dbReference>
<protein>
    <submittedName>
        <fullName evidence="1">Uncharacterized protein</fullName>
    </submittedName>
</protein>
<sequence length="321" mass="36203">MEVIYSLDSTDSSAIAAVKSLPSEQLLEDILFIDSDFKIVSKSITLLESSKVQLSQALNILDKVSQTVIQNNNSLISEKVKCGGTASVSLVFDFKVKHWILYKCQKGDSAHVQRTSDLVHKRTRIRDYRISSWRLQIGHSAGFHFFNIGENERHSISYSLINRGLFHHLVLETEVMQQHCFQNSCSRPDWRVGTALAFYVQDIFRSRRMSSSAYGKGRLFRNRSWVPSLPQYLCQDSSLKSTSKGASAFWKSRWNGSCAAWSPWRCELGAGGVEGPHWVRGHMRPVGWYTIIRPINSGCTIGFSMADVPRGRPKPPVATVT</sequence>
<evidence type="ECO:0000313" key="2">
    <source>
        <dbReference type="Proteomes" id="UP001148838"/>
    </source>
</evidence>
<keyword evidence="2" id="KW-1185">Reference proteome</keyword>
<evidence type="ECO:0000313" key="1">
    <source>
        <dbReference type="EMBL" id="KAJ4450734.1"/>
    </source>
</evidence>